<reference evidence="6 7" key="1">
    <citation type="submission" date="2023-08" db="EMBL/GenBank/DDBJ databases">
        <title>A Necator americanus chromosomal reference genome.</title>
        <authorList>
            <person name="Ilik V."/>
            <person name="Petrzelkova K.J."/>
            <person name="Pardy F."/>
            <person name="Fuh T."/>
            <person name="Niatou-Singa F.S."/>
            <person name="Gouil Q."/>
            <person name="Baker L."/>
            <person name="Ritchie M.E."/>
            <person name="Jex A.R."/>
            <person name="Gazzola D."/>
            <person name="Li H."/>
            <person name="Toshio Fujiwara R."/>
            <person name="Zhan B."/>
            <person name="Aroian R.V."/>
            <person name="Pafco B."/>
            <person name="Schwarz E.M."/>
        </authorList>
    </citation>
    <scope>NUCLEOTIDE SEQUENCE [LARGE SCALE GENOMIC DNA]</scope>
    <source>
        <strain evidence="6 7">Aroian</strain>
        <tissue evidence="6">Whole animal</tissue>
    </source>
</reference>
<feature type="region of interest" description="Disordered" evidence="3">
    <location>
        <begin position="203"/>
        <end position="263"/>
    </location>
</feature>
<dbReference type="SUPFAM" id="SSF54928">
    <property type="entry name" value="RNA-binding domain, RBD"/>
    <property type="match status" value="1"/>
</dbReference>
<evidence type="ECO:0000259" key="5">
    <source>
        <dbReference type="PROSITE" id="PS50174"/>
    </source>
</evidence>
<dbReference type="PANTHER" id="PTHR13288:SF8">
    <property type="entry name" value="SPLICING FACTOR 45"/>
    <property type="match status" value="1"/>
</dbReference>
<keyword evidence="2" id="KW-0507">mRNA processing</keyword>
<evidence type="ECO:0000256" key="1">
    <source>
        <dbReference type="ARBA" id="ARBA00022884"/>
    </source>
</evidence>
<comment type="subunit">
    <text evidence="2">Associates with the spliceosome.</text>
</comment>
<keyword evidence="2" id="KW-0539">Nucleus</keyword>
<protein>
    <recommendedName>
        <fullName evidence="2">Splicing factor 45</fullName>
    </recommendedName>
    <alternativeName>
        <fullName evidence="2">RNA-binding motif protein 17</fullName>
    </alternativeName>
</protein>
<dbReference type="InterPro" id="IPR003954">
    <property type="entry name" value="RRM_euk-type"/>
</dbReference>
<dbReference type="InterPro" id="IPR040052">
    <property type="entry name" value="RBM17"/>
</dbReference>
<comment type="subcellular location">
    <subcellularLocation>
        <location evidence="2">Nucleus</location>
    </subcellularLocation>
</comment>
<dbReference type="EMBL" id="JAVFWL010000004">
    <property type="protein sequence ID" value="KAK6747606.1"/>
    <property type="molecule type" value="Genomic_DNA"/>
</dbReference>
<name>A0ABR1DAT6_NECAM</name>
<gene>
    <name evidence="6" type="primary">Necator_chrIV.g13957</name>
    <name evidence="6" type="ORF">RB195_000664</name>
</gene>
<feature type="domain" description="G-patch" evidence="5">
    <location>
        <begin position="272"/>
        <end position="318"/>
    </location>
</feature>
<keyword evidence="1 2" id="KW-0694">RNA-binding</keyword>
<comment type="function">
    <text evidence="2">Splice factor that binds to the single-stranded 3'AG at the exon/intron border and promotes its utilization in the second catalytic step. Involved in the regulation of alternative splicing and the utilization of cryptic splice sites.</text>
</comment>
<evidence type="ECO:0000313" key="6">
    <source>
        <dbReference type="EMBL" id="KAK6747606.1"/>
    </source>
</evidence>
<dbReference type="Pfam" id="PF01585">
    <property type="entry name" value="G-patch"/>
    <property type="match status" value="1"/>
</dbReference>
<dbReference type="PANTHER" id="PTHR13288">
    <property type="entry name" value="SPLICING FACTOR 45 SPF45"/>
    <property type="match status" value="1"/>
</dbReference>
<dbReference type="SMART" id="SM00443">
    <property type="entry name" value="G_patch"/>
    <property type="match status" value="1"/>
</dbReference>
<evidence type="ECO:0000256" key="3">
    <source>
        <dbReference type="SAM" id="MobiDB-lite"/>
    </source>
</evidence>
<dbReference type="InterPro" id="IPR035979">
    <property type="entry name" value="RBD_domain_sf"/>
</dbReference>
<organism evidence="6 7">
    <name type="scientific">Necator americanus</name>
    <name type="common">Human hookworm</name>
    <dbReference type="NCBI Taxonomy" id="51031"/>
    <lineage>
        <taxon>Eukaryota</taxon>
        <taxon>Metazoa</taxon>
        <taxon>Ecdysozoa</taxon>
        <taxon>Nematoda</taxon>
        <taxon>Chromadorea</taxon>
        <taxon>Rhabditida</taxon>
        <taxon>Rhabditina</taxon>
        <taxon>Rhabditomorpha</taxon>
        <taxon>Strongyloidea</taxon>
        <taxon>Ancylostomatidae</taxon>
        <taxon>Bunostominae</taxon>
        <taxon>Necator</taxon>
    </lineage>
</organism>
<feature type="compositionally biased region" description="Basic and acidic residues" evidence="3">
    <location>
        <begin position="203"/>
        <end position="222"/>
    </location>
</feature>
<keyword evidence="7" id="KW-1185">Reference proteome</keyword>
<keyword evidence="2" id="KW-0508">mRNA splicing</keyword>
<feature type="domain" description="RRM" evidence="4">
    <location>
        <begin position="350"/>
        <end position="434"/>
    </location>
</feature>
<keyword evidence="2" id="KW-0747">Spliceosome</keyword>
<evidence type="ECO:0000313" key="7">
    <source>
        <dbReference type="Proteomes" id="UP001303046"/>
    </source>
</evidence>
<dbReference type="Pfam" id="PF00076">
    <property type="entry name" value="RRM_1"/>
    <property type="match status" value="1"/>
</dbReference>
<dbReference type="InterPro" id="IPR000467">
    <property type="entry name" value="G_patch_dom"/>
</dbReference>
<dbReference type="PIRSF" id="PIRSF031066">
    <property type="entry name" value="Splicing_factor_SPF45"/>
    <property type="match status" value="1"/>
</dbReference>
<dbReference type="SMART" id="SM00361">
    <property type="entry name" value="RRM_1"/>
    <property type="match status" value="1"/>
</dbReference>
<dbReference type="InterPro" id="IPR000504">
    <property type="entry name" value="RRM_dom"/>
</dbReference>
<dbReference type="PROSITE" id="PS50102">
    <property type="entry name" value="RRM"/>
    <property type="match status" value="1"/>
</dbReference>
<comment type="caution">
    <text evidence="6">The sequence shown here is derived from an EMBL/GenBank/DDBJ whole genome shotgun (WGS) entry which is preliminary data.</text>
</comment>
<accession>A0ABR1DAT6</accession>
<sequence>MTGPIDANMRPPLSRATSVGEVAAIGILLVIKGITPRIWGGAGSSRHIRPYENKIANFRILRRGALSILFVSATQELDLKMPLYDDDDSPPHGKGSANITMKFLQAQIAQKRVQIQQGMQKASIAPVVDLSARNKAALNMRRIQPVRALPITDCAPPSFLPKGAVEDSVNLFGEYIVKNEYQPAVPNEYISFKRKAEEREARERHAREVAERLSRDHKEEAKKRMKGAAIAPPQALLEPSSPPPKESSPPSSAAGMPPPAFLPSFGKATSKGLGVAANIMSKFGYKHGAGLGRDEQGMSTALSVEKLGKNAGLIINESQSAAPSTTTTTTAAPMGVAPINMTEAMKCSTKVLMLTNMVGPDEVDDELEPEIRDEMAKYGQVASVVIHKLDGVSDDLAVRIFVEFTNVAQAIKAFVVMNGRFFGGRSVAAAFYNVDDFNNKEYGR</sequence>
<proteinExistence type="predicted"/>
<evidence type="ECO:0000256" key="2">
    <source>
        <dbReference type="PIRNR" id="PIRNR031066"/>
    </source>
</evidence>
<dbReference type="Proteomes" id="UP001303046">
    <property type="component" value="Unassembled WGS sequence"/>
</dbReference>
<dbReference type="InterPro" id="IPR012677">
    <property type="entry name" value="Nucleotide-bd_a/b_plait_sf"/>
</dbReference>
<evidence type="ECO:0000259" key="4">
    <source>
        <dbReference type="PROSITE" id="PS50102"/>
    </source>
</evidence>
<dbReference type="PROSITE" id="PS50174">
    <property type="entry name" value="G_PATCH"/>
    <property type="match status" value="1"/>
</dbReference>
<dbReference type="Gene3D" id="3.30.70.330">
    <property type="match status" value="1"/>
</dbReference>